<dbReference type="AlphaFoldDB" id="V6LTD7"/>
<dbReference type="EMBL" id="KI546033">
    <property type="protein sequence ID" value="EST47845.1"/>
    <property type="molecule type" value="Genomic_DNA"/>
</dbReference>
<organism evidence="2">
    <name type="scientific">Spironucleus salmonicida</name>
    <dbReference type="NCBI Taxonomy" id="348837"/>
    <lineage>
        <taxon>Eukaryota</taxon>
        <taxon>Metamonada</taxon>
        <taxon>Diplomonadida</taxon>
        <taxon>Hexamitidae</taxon>
        <taxon>Hexamitinae</taxon>
        <taxon>Spironucleus</taxon>
    </lineage>
</organism>
<evidence type="ECO:0000256" key="1">
    <source>
        <dbReference type="SAM" id="MobiDB-lite"/>
    </source>
</evidence>
<proteinExistence type="predicted"/>
<name>V6LTD7_9EUKA</name>
<dbReference type="VEuPathDB" id="GiardiaDB:SS50377_21330"/>
<sequence length="172" mass="19688">MIELGRMVSTLYTWGPAWGKKLLHLQIIKQQLSEKMGGGYCGMYDPYDPYFCSSYSSYYSPYGYQSYSNYGFLQPMYSHVYRQPFYSSFVESPFVVQQYGQATTCRACGYSHPSRMACAEFAHHIQGMYNEPDKYQVQGRGDQSYQQAVSPPPRPKPSTLYTTPDSILGPDQ</sequence>
<gene>
    <name evidence="2" type="ORF">SS50377_fx035</name>
</gene>
<evidence type="ECO:0000313" key="2">
    <source>
        <dbReference type="EMBL" id="EST47845.1"/>
    </source>
</evidence>
<feature type="region of interest" description="Disordered" evidence="1">
    <location>
        <begin position="135"/>
        <end position="172"/>
    </location>
</feature>
<reference evidence="2" key="1">
    <citation type="journal article" date="2014" name="PLoS Genet.">
        <title>The Genome of Spironucleus salmonicida Highlights a Fish Pathogen Adapted to Fluctuating Environments.</title>
        <authorList>
            <person name="Xu F."/>
            <person name="Jerlstrom-Hultqvist J."/>
            <person name="Einarsson E."/>
            <person name="Astvaldsson A."/>
            <person name="Svard S.G."/>
            <person name="Andersson J.O."/>
        </authorList>
    </citation>
    <scope>NUCLEOTIDE SEQUENCE</scope>
</reference>
<protein>
    <submittedName>
        <fullName evidence="2">Uncharacterized protein</fullName>
    </submittedName>
</protein>
<accession>V6LTD7</accession>